<accession>A0ABW3N697</accession>
<proteinExistence type="predicted"/>
<keyword evidence="2" id="KW-1185">Reference proteome</keyword>
<dbReference type="Proteomes" id="UP001597013">
    <property type="component" value="Unassembled WGS sequence"/>
</dbReference>
<dbReference type="RefSeq" id="WP_386128335.1">
    <property type="nucleotide sequence ID" value="NZ_JBHTJL010000009.1"/>
</dbReference>
<sequence>MKTLITTIVIISTLMLNSNFKVKRANVNEIKSTKATFDGAEGNFLFFTDINNKPLQFDNIDESVNKVYQLKKNKHIGDVFLVEFRESKLLGLKLPKTSKQ</sequence>
<organism evidence="1 2">
    <name type="scientific">Winogradskyella litorisediminis</name>
    <dbReference type="NCBI Taxonomy" id="1156618"/>
    <lineage>
        <taxon>Bacteria</taxon>
        <taxon>Pseudomonadati</taxon>
        <taxon>Bacteroidota</taxon>
        <taxon>Flavobacteriia</taxon>
        <taxon>Flavobacteriales</taxon>
        <taxon>Flavobacteriaceae</taxon>
        <taxon>Winogradskyella</taxon>
    </lineage>
</organism>
<gene>
    <name evidence="1" type="ORF">ACFQ1Q_04310</name>
</gene>
<evidence type="ECO:0000313" key="2">
    <source>
        <dbReference type="Proteomes" id="UP001597013"/>
    </source>
</evidence>
<dbReference type="EMBL" id="JBHTJL010000009">
    <property type="protein sequence ID" value="MFD1062459.1"/>
    <property type="molecule type" value="Genomic_DNA"/>
</dbReference>
<comment type="caution">
    <text evidence="1">The sequence shown here is derived from an EMBL/GenBank/DDBJ whole genome shotgun (WGS) entry which is preliminary data.</text>
</comment>
<protein>
    <submittedName>
        <fullName evidence="1">Uncharacterized protein</fullName>
    </submittedName>
</protein>
<name>A0ABW3N697_9FLAO</name>
<reference evidence="2" key="1">
    <citation type="journal article" date="2019" name="Int. J. Syst. Evol. Microbiol.">
        <title>The Global Catalogue of Microorganisms (GCM) 10K type strain sequencing project: providing services to taxonomists for standard genome sequencing and annotation.</title>
        <authorList>
            <consortium name="The Broad Institute Genomics Platform"/>
            <consortium name="The Broad Institute Genome Sequencing Center for Infectious Disease"/>
            <person name="Wu L."/>
            <person name="Ma J."/>
        </authorList>
    </citation>
    <scope>NUCLEOTIDE SEQUENCE [LARGE SCALE GENOMIC DNA]</scope>
    <source>
        <strain evidence="2">CCUG 62215</strain>
    </source>
</reference>
<evidence type="ECO:0000313" key="1">
    <source>
        <dbReference type="EMBL" id="MFD1062459.1"/>
    </source>
</evidence>